<proteinExistence type="predicted"/>
<dbReference type="InterPro" id="IPR023214">
    <property type="entry name" value="HAD_sf"/>
</dbReference>
<dbReference type="PANTHER" id="PTHR43316">
    <property type="entry name" value="HYDROLASE, HALOACID DELAHOGENASE-RELATED"/>
    <property type="match status" value="1"/>
</dbReference>
<dbReference type="InterPro" id="IPR051540">
    <property type="entry name" value="S-2-haloacid_dehalogenase"/>
</dbReference>
<evidence type="ECO:0000313" key="3">
    <source>
        <dbReference type="Proteomes" id="UP000005940"/>
    </source>
</evidence>
<dbReference type="InterPro" id="IPR006439">
    <property type="entry name" value="HAD-SF_hydro_IA"/>
</dbReference>
<dbReference type="SUPFAM" id="SSF56784">
    <property type="entry name" value="HAD-like"/>
    <property type="match status" value="1"/>
</dbReference>
<protein>
    <submittedName>
        <fullName evidence="2">HAD family hydrolase</fullName>
    </submittedName>
</protein>
<dbReference type="EMBL" id="CP029159">
    <property type="protein sequence ID" value="QKM68911.1"/>
    <property type="molecule type" value="Genomic_DNA"/>
</dbReference>
<name>I2N1G0_STRT9</name>
<dbReference type="NCBIfam" id="TIGR01549">
    <property type="entry name" value="HAD-SF-IA-v1"/>
    <property type="match status" value="1"/>
</dbReference>
<evidence type="ECO:0000256" key="1">
    <source>
        <dbReference type="ARBA" id="ARBA00022801"/>
    </source>
</evidence>
<dbReference type="Gene3D" id="3.40.50.1000">
    <property type="entry name" value="HAD superfamily/HAD-like"/>
    <property type="match status" value="1"/>
</dbReference>
<dbReference type="RefSeq" id="WP_006348256.1">
    <property type="nucleotide sequence ID" value="NZ_CP029159.1"/>
</dbReference>
<evidence type="ECO:0000313" key="2">
    <source>
        <dbReference type="EMBL" id="QKM68911.1"/>
    </source>
</evidence>
<keyword evidence="3" id="KW-1185">Reference proteome</keyword>
<dbReference type="GO" id="GO:0016787">
    <property type="term" value="F:hydrolase activity"/>
    <property type="evidence" value="ECO:0007669"/>
    <property type="project" value="UniProtKB-KW"/>
</dbReference>
<keyword evidence="1 2" id="KW-0378">Hydrolase</keyword>
<sequence>MTPPQLTLLVTVDVGGTLGTAEGPGLAMRLAKASPLPGARAREIMRSTLHTYPSLTESVVTEVCQALQVSPEDFPRDLRPASFVLFPGTVEALERISGVAMVVTLSNVTCVDADTDGLRALLSPWISDFFPSCRIAHSKPDPRAFHAVAEYFDTAPEVLVHVGDDWNCDIVGAVEAGAKAVWISRGRKIPDESLVVDHGVHVAHDLAAAAVHIQYLAARSDT</sequence>
<dbReference type="AlphaFoldDB" id="I2N1G0"/>
<reference evidence="2 3" key="1">
    <citation type="journal article" date="2012" name="J. Bacteriol.">
        <title>Draft genome of Streptomyces tsukubaensis NRRL 18488, the producer of the clinically important immunosuppressant tacrolimus (FK506).</title>
        <authorList>
            <person name="Barreiro C."/>
            <person name="Prieto C."/>
            <person name="Sola-Landa A."/>
            <person name="Solera E."/>
            <person name="Martinez-Castro M."/>
            <person name="Perez-Redondo R."/>
            <person name="Garcia-Estrada C."/>
            <person name="Aparicio J.F."/>
            <person name="Fernandez-Martinez L.T."/>
            <person name="Santos-Aberturas J."/>
            <person name="Salehi-Najafabadi Z."/>
            <person name="Rodriguez-Garcia A."/>
            <person name="Tauch A."/>
            <person name="Martin J.F."/>
        </authorList>
    </citation>
    <scope>NUCLEOTIDE SEQUENCE [LARGE SCALE GENOMIC DNA]</scope>
    <source>
        <strain evidence="3">DSM 42081 / NBRC 108919 / NRRL 18488 / 9993</strain>
    </source>
</reference>
<gene>
    <name evidence="2" type="ORF">STSU_018795</name>
</gene>
<accession>I2N1G0</accession>
<organism evidence="2 3">
    <name type="scientific">Streptomyces tsukubensis (strain DSM 42081 / NBRC 108919 / NRRL 18488 / 9993)</name>
    <dbReference type="NCBI Taxonomy" id="1114943"/>
    <lineage>
        <taxon>Bacteria</taxon>
        <taxon>Bacillati</taxon>
        <taxon>Actinomycetota</taxon>
        <taxon>Actinomycetes</taxon>
        <taxon>Kitasatosporales</taxon>
        <taxon>Streptomycetaceae</taxon>
        <taxon>Streptomyces</taxon>
    </lineage>
</organism>
<dbReference type="Pfam" id="PF13242">
    <property type="entry name" value="Hydrolase_like"/>
    <property type="match status" value="1"/>
</dbReference>
<dbReference type="Proteomes" id="UP000005940">
    <property type="component" value="Chromosome"/>
</dbReference>
<dbReference type="InterPro" id="IPR036412">
    <property type="entry name" value="HAD-like_sf"/>
</dbReference>